<gene>
    <name evidence="1" type="ORF">MFUM_0822</name>
</gene>
<dbReference type="Proteomes" id="UP001161497">
    <property type="component" value="Chromosome"/>
</dbReference>
<organism evidence="1 2">
    <name type="scientific">Candidatus Methylacidiphilum fumarolicum</name>
    <dbReference type="NCBI Taxonomy" id="591154"/>
    <lineage>
        <taxon>Bacteria</taxon>
        <taxon>Pseudomonadati</taxon>
        <taxon>Verrucomicrobiota</taxon>
        <taxon>Methylacidiphilae</taxon>
        <taxon>Methylacidiphilales</taxon>
        <taxon>Methylacidiphilaceae</taxon>
        <taxon>Methylacidiphilum (ex Ratnadevi et al. 2023)</taxon>
    </lineage>
</organism>
<sequence>MFFRLSPSFKGVVHCHYSFYFFYLYFVLLHEEKVRLLFNLPRTVKIQAG</sequence>
<dbReference type="EMBL" id="OX458932">
    <property type="protein sequence ID" value="CAI9085202.1"/>
    <property type="molecule type" value="Genomic_DNA"/>
</dbReference>
<name>A0ABM9IC17_9BACT</name>
<keyword evidence="2" id="KW-1185">Reference proteome</keyword>
<accession>A0ABM9IC17</accession>
<protein>
    <submittedName>
        <fullName evidence="1">Uncharacterized protein</fullName>
    </submittedName>
</protein>
<reference evidence="1" key="1">
    <citation type="submission" date="2023-03" db="EMBL/GenBank/DDBJ databases">
        <authorList>
            <person name="Cremers G."/>
            <person name="Picone N."/>
        </authorList>
    </citation>
    <scope>NUCLEOTIDE SEQUENCE</scope>
    <source>
        <strain evidence="1">Sample_alias</strain>
    </source>
</reference>
<proteinExistence type="predicted"/>
<evidence type="ECO:0000313" key="1">
    <source>
        <dbReference type="EMBL" id="CAI9085202.1"/>
    </source>
</evidence>
<evidence type="ECO:0000313" key="2">
    <source>
        <dbReference type="Proteomes" id="UP001161497"/>
    </source>
</evidence>